<sequence length="897" mass="98132">MRTMEEAGKMERTEQTAPDWFAAPQSRFRPAAYWFWHSLPSPDEMRAQLTDFRDKGYGTILIQARLALPRSVYLSPAFLQAYAQAVAIMGDLGLTAGLYDDYNWTSGQAGGRTVEGADHLRERHLFWAAEETPTGEIDGIEAPFAAALGPDIADWLYDGGVPRFGDWQRVAALLHPVDAPSPDLILDVSDRVRIVGTDEGCRFSYDGQIPKGWRLTVFASARCLTSRLINYLLPEAGQRFVDVGLQPYADALGRLMPKPLEFLFFDQPGPGFYRWRQQTGNLGNSPLYAPLLEAAVETASGTAFGTVLLSLVTDLGPSTARLRCLFYGTYTRLMYDGFFQPLKAFARRHGLSLTGHEILPHVGSFALNGGFSSIDPRVTPAVDFFGLDALRDETAVDANNFAAQLAPKLGDSVARAHGRSRTIVELYTTATRTERRGAGQWELTPATLRAQSIRLHLLGARQVLMHALYQTDGDDDDDRLFVNPRFDFAPGLNFEPWWPHHATIADETARLSAFLEDTAPLAPIALFYPLHTAWAEGPRHAHARHFGRWCEALAENGCDYMVIDEKSLIDAEIRDGRLHVNGLRFAALALPAVRILGSVRTTRILGEFVAAGGELWTSGDAPEGACDGSLSISSTAHLDTEPDAQMITQLLNRLPAQGPTISFSGKIGRHIASDREDFLRVVLFNEGNDADDLLISLGAGMEYEIWDAVKGTHTPIATATSLSITLEPQQLVCLRLRESPAASGAIAPLFKQPNPSRAVALDRGWTFRTSEGGDALAINVDEGWQVQGFANFSGIGLYRLTFDLDAAADIILDLPSVATAVTVRIDGRDAGMRCFPPFRIALGCLSAGPHDLELAVSNTAANRYYAGTPYAGSVWPDESGLTAAPRLLFYDPFSVKE</sequence>
<accession>A0A1C3WRT4</accession>
<dbReference type="SUPFAM" id="SSF49785">
    <property type="entry name" value="Galactose-binding domain-like"/>
    <property type="match status" value="1"/>
</dbReference>
<protein>
    <recommendedName>
        <fullName evidence="3">Carbohydrate-binding protein</fullName>
    </recommendedName>
</protein>
<dbReference type="EMBL" id="FMAF01000016">
    <property type="protein sequence ID" value="SCB42747.1"/>
    <property type="molecule type" value="Genomic_DNA"/>
</dbReference>
<dbReference type="Gene3D" id="3.40.50.880">
    <property type="match status" value="1"/>
</dbReference>
<dbReference type="InterPro" id="IPR008979">
    <property type="entry name" value="Galactose-bd-like_sf"/>
</dbReference>
<organism evidence="1 2">
    <name type="scientific">Rhizobium lusitanum</name>
    <dbReference type="NCBI Taxonomy" id="293958"/>
    <lineage>
        <taxon>Bacteria</taxon>
        <taxon>Pseudomonadati</taxon>
        <taxon>Pseudomonadota</taxon>
        <taxon>Alphaproteobacteria</taxon>
        <taxon>Hyphomicrobiales</taxon>
        <taxon>Rhizobiaceae</taxon>
        <taxon>Rhizobium/Agrobacterium group</taxon>
        <taxon>Rhizobium</taxon>
    </lineage>
</organism>
<evidence type="ECO:0000313" key="2">
    <source>
        <dbReference type="Proteomes" id="UP000199205"/>
    </source>
</evidence>
<dbReference type="AlphaFoldDB" id="A0A1C3WRT4"/>
<reference evidence="1 2" key="1">
    <citation type="submission" date="2016-08" db="EMBL/GenBank/DDBJ databases">
        <authorList>
            <person name="Seilhamer J.J."/>
        </authorList>
    </citation>
    <scope>NUCLEOTIDE SEQUENCE [LARGE SCALE GENOMIC DNA]</scope>
    <source>
        <strain evidence="1 2">P1-7</strain>
    </source>
</reference>
<dbReference type="InterPro" id="IPR053161">
    <property type="entry name" value="Ulvan_degrading_GH"/>
</dbReference>
<dbReference type="PANTHER" id="PTHR36848">
    <property type="entry name" value="DNA-BINDING PROTEIN (PUTATIVE SECRETED PROTEIN)-RELATED"/>
    <property type="match status" value="1"/>
</dbReference>
<proteinExistence type="predicted"/>
<dbReference type="Gene3D" id="2.60.120.260">
    <property type="entry name" value="Galactose-binding domain-like"/>
    <property type="match status" value="1"/>
</dbReference>
<gene>
    <name evidence="1" type="ORF">GA0061101_11634</name>
</gene>
<dbReference type="PANTHER" id="PTHR36848:SF2">
    <property type="entry name" value="SECRETED PROTEIN"/>
    <property type="match status" value="1"/>
</dbReference>
<dbReference type="Proteomes" id="UP000199205">
    <property type="component" value="Unassembled WGS sequence"/>
</dbReference>
<evidence type="ECO:0000313" key="1">
    <source>
        <dbReference type="EMBL" id="SCB42747.1"/>
    </source>
</evidence>
<name>A0A1C3WRT4_9HYPH</name>
<dbReference type="InterPro" id="IPR029062">
    <property type="entry name" value="Class_I_gatase-like"/>
</dbReference>
<evidence type="ECO:0008006" key="3">
    <source>
        <dbReference type="Google" id="ProtNLM"/>
    </source>
</evidence>